<evidence type="ECO:0000313" key="4">
    <source>
        <dbReference type="Proteomes" id="UP000199598"/>
    </source>
</evidence>
<keyword evidence="4" id="KW-1185">Reference proteome</keyword>
<dbReference type="EMBL" id="FOSK01000014">
    <property type="protein sequence ID" value="SFL01751.1"/>
    <property type="molecule type" value="Genomic_DNA"/>
</dbReference>
<reference evidence="3 4" key="1">
    <citation type="submission" date="2016-10" db="EMBL/GenBank/DDBJ databases">
        <authorList>
            <person name="Varghese N."/>
            <person name="Submissions S."/>
        </authorList>
    </citation>
    <scope>NUCLEOTIDE SEQUENCE [LARGE SCALE GENOMIC DNA]</scope>
    <source>
        <strain evidence="3 4">DSM 16392</strain>
    </source>
</reference>
<dbReference type="PANTHER" id="PTHR33734:SF22">
    <property type="entry name" value="MEMBRANE-BOUND LYTIC MUREIN TRANSGLYCOSYLASE D"/>
    <property type="match status" value="1"/>
</dbReference>
<feature type="region of interest" description="Disordered" evidence="1">
    <location>
        <begin position="1255"/>
        <end position="1275"/>
    </location>
</feature>
<dbReference type="Proteomes" id="UP000199598">
    <property type="component" value="Unassembled WGS sequence"/>
</dbReference>
<name>A0A1I4EC38_9HYPH</name>
<dbReference type="InterPro" id="IPR018392">
    <property type="entry name" value="LysM"/>
</dbReference>
<dbReference type="SMART" id="SM00257">
    <property type="entry name" value="LysM"/>
    <property type="match status" value="3"/>
</dbReference>
<dbReference type="PANTHER" id="PTHR33734">
    <property type="entry name" value="LYSM DOMAIN-CONTAINING GPI-ANCHORED PROTEIN 2"/>
    <property type="match status" value="1"/>
</dbReference>
<protein>
    <submittedName>
        <fullName evidence="3">LysM domain-containing protein</fullName>
    </submittedName>
</protein>
<gene>
    <name evidence="3" type="ORF">SAMN04488518_11434</name>
</gene>
<dbReference type="RefSeq" id="WP_093522909.1">
    <property type="nucleotide sequence ID" value="NZ_FOSK01000014.1"/>
</dbReference>
<feature type="domain" description="LysM" evidence="2">
    <location>
        <begin position="2060"/>
        <end position="2105"/>
    </location>
</feature>
<dbReference type="PROSITE" id="PS51782">
    <property type="entry name" value="LYSM"/>
    <property type="match status" value="1"/>
</dbReference>
<dbReference type="Pfam" id="PF01476">
    <property type="entry name" value="LysM"/>
    <property type="match status" value="3"/>
</dbReference>
<accession>A0A1I4EC38</accession>
<proteinExistence type="predicted"/>
<comment type="caution">
    <text evidence="3">The sequence shown here is derived from an EMBL/GenBank/DDBJ whole genome shotgun (WGS) entry which is preliminary data.</text>
</comment>
<evidence type="ECO:0000256" key="1">
    <source>
        <dbReference type="SAM" id="MobiDB-lite"/>
    </source>
</evidence>
<organism evidence="3 4">
    <name type="scientific">Pseudovibrio ascidiaceicola</name>
    <dbReference type="NCBI Taxonomy" id="285279"/>
    <lineage>
        <taxon>Bacteria</taxon>
        <taxon>Pseudomonadati</taxon>
        <taxon>Pseudomonadota</taxon>
        <taxon>Alphaproteobacteria</taxon>
        <taxon>Hyphomicrobiales</taxon>
        <taxon>Stappiaceae</taxon>
        <taxon>Pseudovibrio</taxon>
    </lineage>
</organism>
<evidence type="ECO:0000259" key="2">
    <source>
        <dbReference type="PROSITE" id="PS51782"/>
    </source>
</evidence>
<evidence type="ECO:0000313" key="3">
    <source>
        <dbReference type="EMBL" id="SFL01751.1"/>
    </source>
</evidence>
<sequence length="3937" mass="424440">MNEHSPIEPFEHVAIPDEESLSAELSNLVQLFASAAQDLNATLSNGIIGRLMDFLRGKKLRYFLSQDQRSGSAANTVNLMRRMISLGFQVDVDLIYDSGQKTLLQELAQLLPGFDPTSRAPMTLDGITITFHAYQETTVGEITHRSVPGLSGSMPLCLCGGGSIPNIDNTSIATAVKCSYFVLLQPYLWTAENCSQAEKTCSANSMVVLPGLKQIINLDDQLVLQGPQFAYRSFKQDLSPKLNWANLRKIPEINTKVLSAAQNISNAIGKSSQSGIEFFPVASLPSSSTDKTSLVGSAEGIAFELIAAAALLQKQKGFTKKPVVIAVLDDLSNSTWQTLARYFPQKNAAKQGATTSLDELTKNISAYCKSQQLFRNTSTSGTGIYLNKDLSGSAGATFLSKLKPGATVVTSLPDLPPDVIEHLYGAATLPSVLEGTQSANLAVNLGKPFFKLGSFTSNPYPSTFGNGKGKAASSTTPTTTTLLDVSKNQIALGSSAFQEGYKATMPPNELAQTIVDMETQFRSEKGEYFDYFDGLKQYYTAPQNDKLLQALGFLAARFALVSVASGVSDSIFSDLQTLQTTLTQSTKKGVLALIPNVLKEGPFHTFLQTVLGSGGLTIGSAKNPVTIKPVYTSKKLSKIIVQGKTSDFLGTELEVTLTVSSTGRASKNHSNYKVQLQLSLEKLELPGVEWFALEDTGLSIEFSSNGARLTGGLQTSVEVGDTLIPFHMDFPSSAKNKMVVQGTFAEEAAPSLNSIFTLIGGMNFANSIPSEFADLNELNVDGLRFNYDSKSKSIESFQISLKDSKEWDLFGGLKLNNLSFEITASQPTGKRQISWVASTDATIGSSDKPAILDLSATYPQTTVTATLSPDGVNLPVSDFVNALLPSGYHLDVDADIANLLLEYSPGQNKNSSTYSVEAGVDLKGWQITLPPAKFELNDIYIQVKGIGTNSVGSIKASTTLFDGLPNVQPVPVNVTATFNTQNHLWTFRGEQGDTPIKISQIISAYLGTGWATSALDIDVSGLNVTFSTRTGTSAANYEFAGTVDLKDDGPSWLPSDATFTAKIGDTGGSELLLPGSKARIPVLDDHNEVIFIPPERSLVRYETAKANGKYALLTADILWENIELTVFYEYAKTHSHFGITWGLFSAEVDDDQTATIKFTDTTTLGAMVETFVEWMTGAKFGLAAPFDLLNDVKLSDFELKWNFKNKTVSFTIDIGPIDILIATVTGITLTYNKTAGVSVELDGHFLWPISDSNEAKKNPKWRADQPSTTPSPGGAGNKYLDLRLLAGGQHVDVKGLQDITTVQQAVDILADLPKPSVGKVPDIGFAGDINWLFATDFGVLRIDSSKELGQEHQGELEKSGPKYTFTLQVVLTDPSLYALRIACSGKAAKIFSGLDFQVIYKKVSPGLGKFSASIELPEIMRRIDVGAVTITLPTFGIEVYTNGDFQIDVGFPWNNNFSHSFSVEAIVPPGIPVKGGGGFYFGKLPAASVKGLPTSKLGFFNPNLVFGFGAQLGLGKSLEMGILKAGFSLTAFGILQGILGKWNAYDDTHSGSGSALSLQGEYFFSLTGTFGIIGKLYGSIDFAIIKASVNIRIEVSAQVRLASYEPIPLTISAKVDVRASAKIDLGLFTIKVSFSFSAHVHTTFTLGAIQNPKDAPWLDHSEAYEGLLAAPIADRLALYSRLPMLRDSYETVPVVFNWANLQPAADPSQNPLEIHLGYGLTLAKDENWSSSEEARPPQLPCYVVNLFIAAPAPATPEDTELYEKAAGQQADTGFEALAKMVTRWLIAATMGDEGHSSDQIDKHVISAVEINAILDSLSGLETSPDAPTQQDISSFLQQQFILDIGLPSRQGEAQATYFPMVPSLSIALKQDSKTVLSYAFADYNTITTKYLKDLTDYFNQLSVQVEKESKKPSSEVDVSGDKISITSYIYENYFMLIMKQMMQNLLSGLRDFNYPLTAGDTPNAIVSWINKQGAFSGAKFTLTDLFKANNSHPLTEGADVTIPTAPLVIPAGSSFQTLSSNNPYKATVGASDLMSKNKKVAGLLRSGAQIDYTASDGTEKKHIVSGGQTLCAVASALGITIDELTNSNTIQQQQNLLVVGSTLQMPAFTQKAADADTLSSIAQKFETDVEALAIDANGEVADLFAGASGSNTGSDAGSLSIVHLPQFPVGELIKEVQRTGGITHLSGMASRYYFHGMRLPTDGITPLVEGIWVEKDEAGKLSLPNEVGLFALSGQQLAIPTPLTSSLSLLLSKPKDADWISLGNDQTTLKYEVDVPPDSEATASKDYQRIEAVNTYGKTEYLSAGPEQLSLLAKVEQQPSAFPIPHFINWQSAEPINVPTTDAEKPSNTQYLRLWTLSGALTALGTSTAQTSAVVPPQLLVEQVSMDAATGKAVKTPLTNYGWASTIEFSIKKLPAQTTNAPAAEGKAATDAALKTTYELNGVSSAGVLILERLLQSLSADHSFASLTLGYSKGSQSSGTYFVGEGGSNVTFGLSQTNLSTVTNPTGELLFEAAKESQSPTLLNTPMSLVKLLWEAGVTNSGGFYLYYTADDGQTGLPPDIFNEKGEATLSLVIIHEDQEYMHSYVNGLATAQPLAGSGSSLTAAAKGELVEHTTTNDDTLVSIAKRYHSNLNSLIANTLASDQEASVSGKIQLLPGKTISIEQGTYRVPQSSDASFASIALRFGTSIDALMHINPRLTGESVPAGTPLRLPVIDLTIGAKTLSNDLSTCTCLSDIADYFGTEPIVVATTNAEMEQLLVPGQTLTLRAGPLTVQPGEHPGVQALNAQREQAPEIPKNGTGDDYAAALLLNNYSLLAYKILGNQDFKPSNMGLPIGVSGSSTSPNEGKVRYVLEASAGDAQMYHGAISYLSLVKPEGASESTQLNPYSANGLLLQTQLGWNDYYGNTILSTLDEPAKPAGKLNRKPALQGYTDQIIPLSQWPSTSANWTVQPENSAETDPENFTILITFSFDSGPFIPQKGQDPEIAQQRAHSALVIVEDMLAQFNDPNGFAIEVKSTLSLNTYQLSAHELEQLIGWWQGIEQFLIQQSNPEETEALETIPALSLPVTVPMTSLTEKLIIELSTQLIFKRTHGIAVGDYAADPLTRSIANTVAIKTSVSAPGKDTSTSTTPKPDILAEFAQCVAQSIHGPDFSMMVASGINRYAPSAGVSSNATWGVRVGAKQGDPISFHITDENQPEIFAPLPVSNTLISRSTSVYSYAGLDDFDVSTGKFTGTPVPSTFSNVEMDVWLKQYFEFFDALLSPKYSSAILFIDKLATSKPTSISCSGESPIAVGGFMEALAEQKKSLAQITTRMLAPIYQDGSSTRMSSAQETFRQTLLEELSNLYTTQAVLSFAADITANIPLIGDEETPQLYGNINLNSVTDCPPDTQEEAQQPTPAKSLASLFSLTSAKLKLQDGAQQPLTFLLQASEKLGETTECLSLDLSYKVTSLEHQISAVQGIADYKASSWLSPIQAEGTPVLEKPLGAFKVPILLRSFPETPRMVSQAGPAYDKRAKTLSQITKWDYEYTYGLNFHYLQDKAHGQIQFNLKDKPLGELSGFMDAFAELAQFISIQNNLASVLDQYVPVINAGNQSADAIEKAAQALAVIIKVNEDIICKASASGNLSMFAAASQKEGSETISFSILEENQDYSEGTEQTSQRWIVKLILEDCTKPAELTGDPVVEIPNWTSHLDNCECVDGKLTYTYYYTQKTKGKQTYLTQDIAQPLSDRQVVMPGMQVLARQDALASMYMIRNSYIHGKITDGFVFRTPTATFKNPYHPTLSSFQPLNIAYLGNPTNEPHQRSLKEHLEHLFYLLFHGEYVGDITLQLNIGYSYHLAQGLTEEPIDLPIALLPPTPVTIGRNGTPKGDILENLANSITAWAQAHKPSCKAAQLNIAMNIMSNLTENPMPLLNLQNLYLCTDDIVPPLPSYEDETEGV</sequence>